<evidence type="ECO:0000313" key="1">
    <source>
        <dbReference type="EMBL" id="MCV9385644.1"/>
    </source>
</evidence>
<protein>
    <submittedName>
        <fullName evidence="1">Porin family protein</fullName>
    </submittedName>
</protein>
<evidence type="ECO:0000313" key="2">
    <source>
        <dbReference type="Proteomes" id="UP001300692"/>
    </source>
</evidence>
<proteinExistence type="predicted"/>
<dbReference type="RefSeq" id="WP_264136429.1">
    <property type="nucleotide sequence ID" value="NZ_JAOYOD010000001.1"/>
</dbReference>
<sequence length="183" mass="20848">MIKYLPVIALFLVLMTGAFESHSQVYVGAGYAEAMLSKSGIDDVHGMAITIQKPYPFQNREKWSFDPSLKVCILNSRATQDFYPAMSTTLGFSPLFSYRLVGLSWLEISPFVGPYVVWLNWLKGDIDLPTRSTYANEMLYGIEAGLNIDFKINDKWQIRLTPFSHQWNQDYYRQGVISVAIAL</sequence>
<accession>A0ABT3CQ94</accession>
<comment type="caution">
    <text evidence="1">The sequence shown here is derived from an EMBL/GenBank/DDBJ whole genome shotgun (WGS) entry which is preliminary data.</text>
</comment>
<gene>
    <name evidence="1" type="ORF">N7U62_03170</name>
</gene>
<dbReference type="Proteomes" id="UP001300692">
    <property type="component" value="Unassembled WGS sequence"/>
</dbReference>
<name>A0ABT3CQ94_9BACT</name>
<reference evidence="1 2" key="1">
    <citation type="submission" date="2022-10" db="EMBL/GenBank/DDBJ databases">
        <title>Comparative genomics and taxonomic characterization of three novel marine species of genus Reichenbachiella exhibiting antioxidant and polysaccharide degradation activities.</title>
        <authorList>
            <person name="Muhammad N."/>
            <person name="Lee Y.-J."/>
            <person name="Ko J."/>
            <person name="Kim S.-G."/>
        </authorList>
    </citation>
    <scope>NUCLEOTIDE SEQUENCE [LARGE SCALE GENOMIC DNA]</scope>
    <source>
        <strain evidence="1 2">ABR2-5</strain>
    </source>
</reference>
<dbReference type="EMBL" id="JAOYOD010000001">
    <property type="protein sequence ID" value="MCV9385644.1"/>
    <property type="molecule type" value="Genomic_DNA"/>
</dbReference>
<organism evidence="1 2">
    <name type="scientific">Reichenbachiella ulvae</name>
    <dbReference type="NCBI Taxonomy" id="2980104"/>
    <lineage>
        <taxon>Bacteria</taxon>
        <taxon>Pseudomonadati</taxon>
        <taxon>Bacteroidota</taxon>
        <taxon>Cytophagia</taxon>
        <taxon>Cytophagales</taxon>
        <taxon>Reichenbachiellaceae</taxon>
        <taxon>Reichenbachiella</taxon>
    </lineage>
</organism>
<keyword evidence="2" id="KW-1185">Reference proteome</keyword>